<dbReference type="InterPro" id="IPR039708">
    <property type="entry name" value="MT1774/Rv1733c-like"/>
</dbReference>
<reference evidence="2 3" key="1">
    <citation type="submission" date="2018-10" db="EMBL/GenBank/DDBJ databases">
        <title>Isolation from cow dung.</title>
        <authorList>
            <person name="Ling L."/>
        </authorList>
    </citation>
    <scope>NUCLEOTIDE SEQUENCE [LARGE SCALE GENOMIC DNA]</scope>
    <source>
        <strain evidence="2 3">NEAU-LL90</strain>
    </source>
</reference>
<feature type="transmembrane region" description="Helical" evidence="1">
    <location>
        <begin position="153"/>
        <end position="175"/>
    </location>
</feature>
<dbReference type="OrthoDB" id="4562520at2"/>
<keyword evidence="3" id="KW-1185">Reference proteome</keyword>
<keyword evidence="1" id="KW-0812">Transmembrane</keyword>
<dbReference type="RefSeq" id="WP_122187763.1">
    <property type="nucleotide sequence ID" value="NZ_RFFH01000003.1"/>
</dbReference>
<dbReference type="AlphaFoldDB" id="A0A3M2L857"/>
<evidence type="ECO:0000313" key="3">
    <source>
        <dbReference type="Proteomes" id="UP000279275"/>
    </source>
</evidence>
<protein>
    <submittedName>
        <fullName evidence="2">Uncharacterized protein</fullName>
    </submittedName>
</protein>
<sequence>MIRDTLPTTGSWSAPQRLWRLHPMRRNPLMRPADRARSSVDMLAAALMAAVVPVAGAIGTVEYGHAVAAVRAADAEKSPVEATVVGLPQLRNTLDRFDRLGQQYRAEVQWPQDGRLSQATVDVPPRVVPSDAVTVWLGPDGRPTTPPVPTSSAGYQGAAAGAGVLLGAWLVLLGADWSIRRLIDRREDQVWSQEWRAINGPIEQDR</sequence>
<proteinExistence type="predicted"/>
<evidence type="ECO:0000256" key="1">
    <source>
        <dbReference type="SAM" id="Phobius"/>
    </source>
</evidence>
<keyword evidence="1" id="KW-1133">Transmembrane helix</keyword>
<name>A0A3M2L857_9NOCA</name>
<dbReference type="PANTHER" id="PTHR42305:SF1">
    <property type="entry name" value="MEMBRANE PROTEIN RV1733C-RELATED"/>
    <property type="match status" value="1"/>
</dbReference>
<dbReference type="PANTHER" id="PTHR42305">
    <property type="entry name" value="MEMBRANE PROTEIN RV1733C-RELATED"/>
    <property type="match status" value="1"/>
</dbReference>
<gene>
    <name evidence="2" type="ORF">EBN03_10685</name>
</gene>
<keyword evidence="1" id="KW-0472">Membrane</keyword>
<evidence type="ECO:0000313" key="2">
    <source>
        <dbReference type="EMBL" id="RMI33564.1"/>
    </source>
</evidence>
<dbReference type="Proteomes" id="UP000279275">
    <property type="component" value="Unassembled WGS sequence"/>
</dbReference>
<dbReference type="EMBL" id="RFFH01000003">
    <property type="protein sequence ID" value="RMI33564.1"/>
    <property type="molecule type" value="Genomic_DNA"/>
</dbReference>
<comment type="caution">
    <text evidence="2">The sequence shown here is derived from an EMBL/GenBank/DDBJ whole genome shotgun (WGS) entry which is preliminary data.</text>
</comment>
<accession>A0A3M2L857</accession>
<organism evidence="2 3">
    <name type="scientific">Nocardia stercoris</name>
    <dbReference type="NCBI Taxonomy" id="2483361"/>
    <lineage>
        <taxon>Bacteria</taxon>
        <taxon>Bacillati</taxon>
        <taxon>Actinomycetota</taxon>
        <taxon>Actinomycetes</taxon>
        <taxon>Mycobacteriales</taxon>
        <taxon>Nocardiaceae</taxon>
        <taxon>Nocardia</taxon>
    </lineage>
</organism>